<dbReference type="RefSeq" id="WP_043344128.1">
    <property type="nucleotide sequence ID" value="NZ_CP010536.1"/>
</dbReference>
<name>A0A0C4Y024_9BURK</name>
<protein>
    <submittedName>
        <fullName evidence="1">Uncharacterized protein</fullName>
    </submittedName>
</protein>
<gene>
    <name evidence="1" type="ORF">RR42_m0745</name>
</gene>
<dbReference type="KEGG" id="cbw:RR42_m0745"/>
<dbReference type="Proteomes" id="UP000031843">
    <property type="component" value="Chromosome main"/>
</dbReference>
<dbReference type="AlphaFoldDB" id="A0A0C4Y024"/>
<sequence>MSPCPACLAIDTNRGDSPGHALLRITDTQRIKVPRRPAMTVSTFVCQACGTGWIYRDGKNVDAQGWQLAPQQAPVPDLQ</sequence>
<keyword evidence="2" id="KW-1185">Reference proteome</keyword>
<evidence type="ECO:0000313" key="1">
    <source>
        <dbReference type="EMBL" id="AJG18157.1"/>
    </source>
</evidence>
<dbReference type="EMBL" id="CP010536">
    <property type="protein sequence ID" value="AJG18157.1"/>
    <property type="molecule type" value="Genomic_DNA"/>
</dbReference>
<organism evidence="1 2">
    <name type="scientific">Cupriavidus basilensis</name>
    <dbReference type="NCBI Taxonomy" id="68895"/>
    <lineage>
        <taxon>Bacteria</taxon>
        <taxon>Pseudomonadati</taxon>
        <taxon>Pseudomonadota</taxon>
        <taxon>Betaproteobacteria</taxon>
        <taxon>Burkholderiales</taxon>
        <taxon>Burkholderiaceae</taxon>
        <taxon>Cupriavidus</taxon>
    </lineage>
</organism>
<dbReference type="OrthoDB" id="8665570at2"/>
<proteinExistence type="predicted"/>
<evidence type="ECO:0000313" key="2">
    <source>
        <dbReference type="Proteomes" id="UP000031843"/>
    </source>
</evidence>
<accession>A0A0C4Y024</accession>
<reference evidence="1 2" key="1">
    <citation type="journal article" date="2015" name="Genome Announc.">
        <title>Complete Genome Sequence of Cupriavidus basilensis 4G11, Isolated from the Oak Ridge Field Research Center Site.</title>
        <authorList>
            <person name="Ray J."/>
            <person name="Waters R.J."/>
            <person name="Skerker J.M."/>
            <person name="Kuehl J.V."/>
            <person name="Price M.N."/>
            <person name="Huang J."/>
            <person name="Chakraborty R."/>
            <person name="Arkin A.P."/>
            <person name="Deutschbauer A."/>
        </authorList>
    </citation>
    <scope>NUCLEOTIDE SEQUENCE [LARGE SCALE GENOMIC DNA]</scope>
    <source>
        <strain evidence="1">4G11</strain>
    </source>
</reference>